<evidence type="ECO:0008006" key="9">
    <source>
        <dbReference type="Google" id="ProtNLM"/>
    </source>
</evidence>
<comment type="caution">
    <text evidence="7">The sequence shown here is derived from an EMBL/GenBank/DDBJ whole genome shotgun (WGS) entry which is preliminary data.</text>
</comment>
<dbReference type="InterPro" id="IPR000421">
    <property type="entry name" value="FA58C"/>
</dbReference>
<dbReference type="SUPFAM" id="SSF57196">
    <property type="entry name" value="EGF/Laminin"/>
    <property type="match status" value="1"/>
</dbReference>
<accession>A0AAU9X8V4</accession>
<feature type="disulfide bond" evidence="1">
    <location>
        <begin position="317"/>
        <end position="334"/>
    </location>
</feature>
<feature type="chain" id="PRO_5043538406" description="EGF-like repeat and discoidin I-like domain-containing protein 3" evidence="3">
    <location>
        <begin position="27"/>
        <end position="350"/>
    </location>
</feature>
<evidence type="ECO:0000256" key="3">
    <source>
        <dbReference type="SAM" id="SignalP"/>
    </source>
</evidence>
<dbReference type="Pfam" id="PF00754">
    <property type="entry name" value="F5_F8_type_C"/>
    <property type="match status" value="2"/>
</dbReference>
<name>A0AAU9X8V4_9CNID</name>
<dbReference type="InterPro" id="IPR003609">
    <property type="entry name" value="Pan_app"/>
</dbReference>
<evidence type="ECO:0000259" key="4">
    <source>
        <dbReference type="PROSITE" id="PS50022"/>
    </source>
</evidence>
<feature type="domain" description="EGF-like" evidence="5">
    <location>
        <begin position="308"/>
        <end position="346"/>
    </location>
</feature>
<evidence type="ECO:0000313" key="8">
    <source>
        <dbReference type="Proteomes" id="UP001159428"/>
    </source>
</evidence>
<dbReference type="PANTHER" id="PTHR24543">
    <property type="entry name" value="MULTICOPPER OXIDASE-RELATED"/>
    <property type="match status" value="1"/>
</dbReference>
<dbReference type="AlphaFoldDB" id="A0AAU9X8V4"/>
<gene>
    <name evidence="7" type="ORF">PMEA_00019274</name>
</gene>
<dbReference type="InterPro" id="IPR008979">
    <property type="entry name" value="Galactose-bd-like_sf"/>
</dbReference>
<keyword evidence="8" id="KW-1185">Reference proteome</keyword>
<protein>
    <recommendedName>
        <fullName evidence="9">EGF-like repeat and discoidin I-like domain-containing protein 3</fullName>
    </recommendedName>
</protein>
<feature type="region of interest" description="Disordered" evidence="2">
    <location>
        <begin position="53"/>
        <end position="81"/>
    </location>
</feature>
<evidence type="ECO:0000256" key="1">
    <source>
        <dbReference type="PROSITE-ProRule" id="PRU00076"/>
    </source>
</evidence>
<keyword evidence="1" id="KW-1015">Disulfide bond</keyword>
<feature type="domain" description="F5/8 type C" evidence="4">
    <location>
        <begin position="30"/>
        <end position="218"/>
    </location>
</feature>
<dbReference type="PROSITE" id="PS00022">
    <property type="entry name" value="EGF_1"/>
    <property type="match status" value="1"/>
</dbReference>
<dbReference type="Proteomes" id="UP001159428">
    <property type="component" value="Unassembled WGS sequence"/>
</dbReference>
<dbReference type="SMART" id="SM00231">
    <property type="entry name" value="FA58C"/>
    <property type="match status" value="1"/>
</dbReference>
<dbReference type="Gene3D" id="2.10.25.10">
    <property type="entry name" value="Laminin"/>
    <property type="match status" value="1"/>
</dbReference>
<dbReference type="CDD" id="cd00054">
    <property type="entry name" value="EGF_CA"/>
    <property type="match status" value="1"/>
</dbReference>
<dbReference type="SMART" id="SM00181">
    <property type="entry name" value="EGF"/>
    <property type="match status" value="1"/>
</dbReference>
<evidence type="ECO:0000256" key="2">
    <source>
        <dbReference type="SAM" id="MobiDB-lite"/>
    </source>
</evidence>
<feature type="domain" description="Apple" evidence="6">
    <location>
        <begin position="226"/>
        <end position="310"/>
    </location>
</feature>
<comment type="caution">
    <text evidence="1">Lacks conserved residue(s) required for the propagation of feature annotation.</text>
</comment>
<evidence type="ECO:0000259" key="5">
    <source>
        <dbReference type="PROSITE" id="PS50026"/>
    </source>
</evidence>
<feature type="disulfide bond" evidence="1">
    <location>
        <begin position="336"/>
        <end position="345"/>
    </location>
</feature>
<dbReference type="InterPro" id="IPR000742">
    <property type="entry name" value="EGF"/>
</dbReference>
<evidence type="ECO:0000313" key="7">
    <source>
        <dbReference type="EMBL" id="CAH3140572.1"/>
    </source>
</evidence>
<dbReference type="PROSITE" id="PS50026">
    <property type="entry name" value="EGF_3"/>
    <property type="match status" value="1"/>
</dbReference>
<evidence type="ECO:0000259" key="6">
    <source>
        <dbReference type="PROSITE" id="PS50948"/>
    </source>
</evidence>
<dbReference type="PROSITE" id="PS50948">
    <property type="entry name" value="PAN"/>
    <property type="match status" value="1"/>
</dbReference>
<dbReference type="PROSITE" id="PS01186">
    <property type="entry name" value="EGF_2"/>
    <property type="match status" value="1"/>
</dbReference>
<reference evidence="7 8" key="1">
    <citation type="submission" date="2022-05" db="EMBL/GenBank/DDBJ databases">
        <authorList>
            <consortium name="Genoscope - CEA"/>
            <person name="William W."/>
        </authorList>
    </citation>
    <scope>NUCLEOTIDE SEQUENCE [LARGE SCALE GENOMIC DNA]</scope>
</reference>
<dbReference type="EMBL" id="CALNXJ010000034">
    <property type="protein sequence ID" value="CAH3140572.1"/>
    <property type="molecule type" value="Genomic_DNA"/>
</dbReference>
<keyword evidence="1" id="KW-0245">EGF-like domain</keyword>
<dbReference type="CDD" id="cd00057">
    <property type="entry name" value="FA58C"/>
    <property type="match status" value="1"/>
</dbReference>
<organism evidence="7 8">
    <name type="scientific">Pocillopora meandrina</name>
    <dbReference type="NCBI Taxonomy" id="46732"/>
    <lineage>
        <taxon>Eukaryota</taxon>
        <taxon>Metazoa</taxon>
        <taxon>Cnidaria</taxon>
        <taxon>Anthozoa</taxon>
        <taxon>Hexacorallia</taxon>
        <taxon>Scleractinia</taxon>
        <taxon>Astrocoeniina</taxon>
        <taxon>Pocilloporidae</taxon>
        <taxon>Pocillopora</taxon>
    </lineage>
</organism>
<dbReference type="SUPFAM" id="SSF49785">
    <property type="entry name" value="Galactose-binding domain-like"/>
    <property type="match status" value="1"/>
</dbReference>
<keyword evidence="3" id="KW-0732">Signal</keyword>
<dbReference type="PROSITE" id="PS50022">
    <property type="entry name" value="FA58C_3"/>
    <property type="match status" value="1"/>
</dbReference>
<dbReference type="PROSITE" id="PS01286">
    <property type="entry name" value="FA58C_2"/>
    <property type="match status" value="1"/>
</dbReference>
<dbReference type="Gene3D" id="2.60.120.260">
    <property type="entry name" value="Galactose-binding domain-like"/>
    <property type="match status" value="1"/>
</dbReference>
<feature type="signal peptide" evidence="3">
    <location>
        <begin position="1"/>
        <end position="26"/>
    </location>
</feature>
<sequence>MKHHFELARMLSFFLWGSYLFHCTTASEECEYTYPLGMENGAISDSQISASSQWSSSLSPKNGRLHHEQGPEKGGSWSARTKDDKQWLQIDLRDQQTKVTRVGTQGRSRNHQRVTKYKLQYGNDEGSLQYFKEEGQSADKVGLQISYECSRIPPYICSCMHFFVRIIKIILKCEFNGNTDKDTVVVNVLNPPITARYIRFRPVAWKNHISMRAELYGCHRGKRDSCRSLKFTPSIDGRALVGHVIKNITLHVGMRHTCRGKCVIDNSCASFNIGPSINDQVLCQLSDSDHVRHPEDLKPRDGFTYTGTESPCSSDPCMFNGTCLRGFTYKKYLCVCQDGYWGENCERDHP</sequence>
<proteinExistence type="predicted"/>